<feature type="compositionally biased region" description="Basic and acidic residues" evidence="1">
    <location>
        <begin position="85"/>
        <end position="95"/>
    </location>
</feature>
<feature type="region of interest" description="Disordered" evidence="1">
    <location>
        <begin position="137"/>
        <end position="186"/>
    </location>
</feature>
<evidence type="ECO:0000313" key="3">
    <source>
        <dbReference type="Proteomes" id="UP000693946"/>
    </source>
</evidence>
<feature type="compositionally biased region" description="Basic and acidic residues" evidence="1">
    <location>
        <begin position="24"/>
        <end position="35"/>
    </location>
</feature>
<gene>
    <name evidence="2" type="ORF">JOB18_028528</name>
</gene>
<feature type="region of interest" description="Disordered" evidence="1">
    <location>
        <begin position="24"/>
        <end position="95"/>
    </location>
</feature>
<organism evidence="2 3">
    <name type="scientific">Solea senegalensis</name>
    <name type="common">Senegalese sole</name>
    <dbReference type="NCBI Taxonomy" id="28829"/>
    <lineage>
        <taxon>Eukaryota</taxon>
        <taxon>Metazoa</taxon>
        <taxon>Chordata</taxon>
        <taxon>Craniata</taxon>
        <taxon>Vertebrata</taxon>
        <taxon>Euteleostomi</taxon>
        <taxon>Actinopterygii</taxon>
        <taxon>Neopterygii</taxon>
        <taxon>Teleostei</taxon>
        <taxon>Neoteleostei</taxon>
        <taxon>Acanthomorphata</taxon>
        <taxon>Carangaria</taxon>
        <taxon>Pleuronectiformes</taxon>
        <taxon>Pleuronectoidei</taxon>
        <taxon>Soleidae</taxon>
        <taxon>Solea</taxon>
    </lineage>
</organism>
<sequence>MNLCGKIINNKILFNPVYFKTKREEKGRKIKETKGEMQSGPDRPGSGLKSVRRSPRLSPESSAGLGKELRKGGSSLQEVKRKGRMERSREEELNNSLKKLDLSCRSAVDGTGLVFSDIFTHHKNLWAQSCGESRQSDVHHEGAADSGASVSLCHSEAQRSNRRRAAPRPHETVCGRDEVDSDDVRE</sequence>
<accession>A0AAV6SSG9</accession>
<dbReference type="EMBL" id="JAGKHQ010000003">
    <property type="protein sequence ID" value="KAG7520401.1"/>
    <property type="molecule type" value="Genomic_DNA"/>
</dbReference>
<keyword evidence="3" id="KW-1185">Reference proteome</keyword>
<evidence type="ECO:0000313" key="2">
    <source>
        <dbReference type="EMBL" id="KAG7520401.1"/>
    </source>
</evidence>
<dbReference type="Proteomes" id="UP000693946">
    <property type="component" value="Linkage Group LG11"/>
</dbReference>
<dbReference type="AlphaFoldDB" id="A0AAV6SSG9"/>
<proteinExistence type="predicted"/>
<evidence type="ECO:0000256" key="1">
    <source>
        <dbReference type="SAM" id="MobiDB-lite"/>
    </source>
</evidence>
<comment type="caution">
    <text evidence="2">The sequence shown here is derived from an EMBL/GenBank/DDBJ whole genome shotgun (WGS) entry which is preliminary data.</text>
</comment>
<protein>
    <submittedName>
        <fullName evidence="2">Uncharacterized protein</fullName>
    </submittedName>
</protein>
<name>A0AAV6SSG9_SOLSE</name>
<feature type="compositionally biased region" description="Basic and acidic residues" evidence="1">
    <location>
        <begin position="168"/>
        <end position="186"/>
    </location>
</feature>
<reference evidence="2 3" key="1">
    <citation type="journal article" date="2021" name="Sci. Rep.">
        <title>Chromosome anchoring in Senegalese sole (Solea senegalensis) reveals sex-associated markers and genome rearrangements in flatfish.</title>
        <authorList>
            <person name="Guerrero-Cozar I."/>
            <person name="Gomez-Garrido J."/>
            <person name="Berbel C."/>
            <person name="Martinez-Blanch J.F."/>
            <person name="Alioto T."/>
            <person name="Claros M.G."/>
            <person name="Gagnaire P.A."/>
            <person name="Manchado M."/>
        </authorList>
    </citation>
    <scope>NUCLEOTIDE SEQUENCE [LARGE SCALE GENOMIC DNA]</scope>
    <source>
        <strain evidence="2">Sse05_10M</strain>
    </source>
</reference>